<reference evidence="2" key="1">
    <citation type="submission" date="2023-03" db="EMBL/GenBank/DDBJ databases">
        <title>Massive genome expansion in bonnet fungi (Mycena s.s.) driven by repeated elements and novel gene families across ecological guilds.</title>
        <authorList>
            <consortium name="Lawrence Berkeley National Laboratory"/>
            <person name="Harder C.B."/>
            <person name="Miyauchi S."/>
            <person name="Viragh M."/>
            <person name="Kuo A."/>
            <person name="Thoen E."/>
            <person name="Andreopoulos B."/>
            <person name="Lu D."/>
            <person name="Skrede I."/>
            <person name="Drula E."/>
            <person name="Henrissat B."/>
            <person name="Morin E."/>
            <person name="Kohler A."/>
            <person name="Barry K."/>
            <person name="LaButti K."/>
            <person name="Morin E."/>
            <person name="Salamov A."/>
            <person name="Lipzen A."/>
            <person name="Mereny Z."/>
            <person name="Hegedus B."/>
            <person name="Baldrian P."/>
            <person name="Stursova M."/>
            <person name="Weitz H."/>
            <person name="Taylor A."/>
            <person name="Grigoriev I.V."/>
            <person name="Nagy L.G."/>
            <person name="Martin F."/>
            <person name="Kauserud H."/>
        </authorList>
    </citation>
    <scope>NUCLEOTIDE SEQUENCE</scope>
    <source>
        <strain evidence="2">CBHHK182m</strain>
    </source>
</reference>
<comment type="caution">
    <text evidence="2">The sequence shown here is derived from an EMBL/GenBank/DDBJ whole genome shotgun (WGS) entry which is preliminary data.</text>
</comment>
<evidence type="ECO:0000256" key="1">
    <source>
        <dbReference type="SAM" id="MobiDB-lite"/>
    </source>
</evidence>
<feature type="compositionally biased region" description="Low complexity" evidence="1">
    <location>
        <begin position="41"/>
        <end position="65"/>
    </location>
</feature>
<feature type="compositionally biased region" description="Basic and acidic residues" evidence="1">
    <location>
        <begin position="136"/>
        <end position="147"/>
    </location>
</feature>
<sequence>MRSNGPVPRHATGGVLPDRLPSLPEAARVSFVYSPASRTSASLSPSLAASPSSGPRPPSSSATGAITAHPLLATDTPSPAARIAWQRAACYPPAHAYRTPAPASPRGLCDCSSSTRADLDLNPDFATRQARMRLRAPRERRDEDDRTAAPYGPRDPLRSHVAVGPRCRQYCRCLRPRALSSTATAGAYSAPPLNAPPTAARANSRA</sequence>
<name>A0AAD7NAF4_9AGAR</name>
<organism evidence="2 3">
    <name type="scientific">Mycena metata</name>
    <dbReference type="NCBI Taxonomy" id="1033252"/>
    <lineage>
        <taxon>Eukaryota</taxon>
        <taxon>Fungi</taxon>
        <taxon>Dikarya</taxon>
        <taxon>Basidiomycota</taxon>
        <taxon>Agaricomycotina</taxon>
        <taxon>Agaricomycetes</taxon>
        <taxon>Agaricomycetidae</taxon>
        <taxon>Agaricales</taxon>
        <taxon>Marasmiineae</taxon>
        <taxon>Mycenaceae</taxon>
        <taxon>Mycena</taxon>
    </lineage>
</organism>
<feature type="region of interest" description="Disordered" evidence="1">
    <location>
        <begin position="133"/>
        <end position="159"/>
    </location>
</feature>
<proteinExistence type="predicted"/>
<feature type="region of interest" description="Disordered" evidence="1">
    <location>
        <begin position="183"/>
        <end position="206"/>
    </location>
</feature>
<feature type="region of interest" description="Disordered" evidence="1">
    <location>
        <begin position="1"/>
        <end position="21"/>
    </location>
</feature>
<dbReference type="Proteomes" id="UP001215598">
    <property type="component" value="Unassembled WGS sequence"/>
</dbReference>
<protein>
    <submittedName>
        <fullName evidence="2">Uncharacterized protein</fullName>
    </submittedName>
</protein>
<evidence type="ECO:0000313" key="2">
    <source>
        <dbReference type="EMBL" id="KAJ7752545.1"/>
    </source>
</evidence>
<evidence type="ECO:0000313" key="3">
    <source>
        <dbReference type="Proteomes" id="UP001215598"/>
    </source>
</evidence>
<accession>A0AAD7NAF4</accession>
<gene>
    <name evidence="2" type="ORF">B0H16DRAFT_1723481</name>
</gene>
<feature type="region of interest" description="Disordered" evidence="1">
    <location>
        <begin position="41"/>
        <end position="72"/>
    </location>
</feature>
<dbReference type="AlphaFoldDB" id="A0AAD7NAF4"/>
<keyword evidence="3" id="KW-1185">Reference proteome</keyword>
<dbReference type="EMBL" id="JARKIB010000058">
    <property type="protein sequence ID" value="KAJ7752545.1"/>
    <property type="molecule type" value="Genomic_DNA"/>
</dbReference>